<reference evidence="1 2" key="1">
    <citation type="submission" date="2017-12" db="EMBL/GenBank/DDBJ databases">
        <authorList>
            <consortium name="DOE Joint Genome Institute"/>
            <person name="Haridas S."/>
            <person name="Kjaerbolling I."/>
            <person name="Vesth T.C."/>
            <person name="Frisvad J.C."/>
            <person name="Nybo J.L."/>
            <person name="Theobald S."/>
            <person name="Kuo A."/>
            <person name="Bowyer P."/>
            <person name="Matsuda Y."/>
            <person name="Mondo S."/>
            <person name="Lyhne E.K."/>
            <person name="Kogle M.E."/>
            <person name="Clum A."/>
            <person name="Lipzen A."/>
            <person name="Salamov A."/>
            <person name="Ngan C.Y."/>
            <person name="Daum C."/>
            <person name="Chiniquy J."/>
            <person name="Barry K."/>
            <person name="LaButti K."/>
            <person name="Simmons B.A."/>
            <person name="Magnuson J.K."/>
            <person name="Mortensen U.H."/>
            <person name="Larsen T.O."/>
            <person name="Grigoriev I.V."/>
            <person name="Baker S.E."/>
            <person name="Andersen M.R."/>
            <person name="Nordberg H.P."/>
            <person name="Cantor M.N."/>
            <person name="Hua S.X."/>
        </authorList>
    </citation>
    <scope>NUCLEOTIDE SEQUENCE [LARGE SCALE GENOMIC DNA]</scope>
    <source>
        <strain evidence="1 2">CBS 102.13</strain>
    </source>
</reference>
<dbReference type="Proteomes" id="UP000234585">
    <property type="component" value="Unassembled WGS sequence"/>
</dbReference>
<dbReference type="AlphaFoldDB" id="A0A2I2F404"/>
<sequence length="264" mass="30734">MSTKNLELDAEYGAFAFDYYVLDHWKEDSFEESQQQWERLVWDYQRLSLKERYIYHHRTQLIPTGVPPTHVKVLRTHQTIYERNLSIPNCTGIQTVWLRTCYDADLAEKYADMMAESYIIGDKVLDDPMRYAFEENWRMVLVRMPGITDFWGLSDQNGDGAMLKYRSRLDDGAIRAQYERIEDADFQALALKALEFQALLYLVDREAIEMGLIKLLWLDEHGCCAWENRVAPASMYQLAGALLGATSFWELTQGNATRGCLLEL</sequence>
<gene>
    <name evidence="1" type="ORF">BDW47DRAFT_110634</name>
</gene>
<dbReference type="STRING" id="41067.A0A2I2F404"/>
<organism evidence="1 2">
    <name type="scientific">Aspergillus candidus</name>
    <dbReference type="NCBI Taxonomy" id="41067"/>
    <lineage>
        <taxon>Eukaryota</taxon>
        <taxon>Fungi</taxon>
        <taxon>Dikarya</taxon>
        <taxon>Ascomycota</taxon>
        <taxon>Pezizomycotina</taxon>
        <taxon>Eurotiomycetes</taxon>
        <taxon>Eurotiomycetidae</taxon>
        <taxon>Eurotiales</taxon>
        <taxon>Aspergillaceae</taxon>
        <taxon>Aspergillus</taxon>
        <taxon>Aspergillus subgen. Circumdati</taxon>
    </lineage>
</organism>
<dbReference type="EMBL" id="KZ559164">
    <property type="protein sequence ID" value="PLB35318.1"/>
    <property type="molecule type" value="Genomic_DNA"/>
</dbReference>
<protein>
    <submittedName>
        <fullName evidence="1">Uncharacterized protein</fullName>
    </submittedName>
</protein>
<proteinExistence type="predicted"/>
<evidence type="ECO:0000313" key="2">
    <source>
        <dbReference type="Proteomes" id="UP000234585"/>
    </source>
</evidence>
<accession>A0A2I2F404</accession>
<dbReference type="RefSeq" id="XP_024669330.1">
    <property type="nucleotide sequence ID" value="XM_024813770.1"/>
</dbReference>
<name>A0A2I2F404_ASPCN</name>
<dbReference type="GeneID" id="36520930"/>
<dbReference type="OrthoDB" id="4364812at2759"/>
<keyword evidence="2" id="KW-1185">Reference proteome</keyword>
<evidence type="ECO:0000313" key="1">
    <source>
        <dbReference type="EMBL" id="PLB35318.1"/>
    </source>
</evidence>